<dbReference type="GeneID" id="36396116"/>
<protein>
    <submittedName>
        <fullName evidence="1">Uncharacterized protein</fullName>
    </submittedName>
</protein>
<dbReference type="EMBL" id="CCYD01001336">
    <property type="protein sequence ID" value="CEG44719.1"/>
    <property type="molecule type" value="Genomic_DNA"/>
</dbReference>
<keyword evidence="2" id="KW-1185">Reference proteome</keyword>
<name>A0A0P1AVU0_PLAHL</name>
<evidence type="ECO:0000313" key="1">
    <source>
        <dbReference type="EMBL" id="CEG44719.1"/>
    </source>
</evidence>
<reference evidence="2" key="1">
    <citation type="submission" date="2014-09" db="EMBL/GenBank/DDBJ databases">
        <authorList>
            <person name="Sharma Rahul"/>
            <person name="Thines Marco"/>
        </authorList>
    </citation>
    <scope>NUCLEOTIDE SEQUENCE [LARGE SCALE GENOMIC DNA]</scope>
</reference>
<dbReference type="AlphaFoldDB" id="A0A0P1AVU0"/>
<dbReference type="Proteomes" id="UP000054928">
    <property type="component" value="Unassembled WGS sequence"/>
</dbReference>
<accession>A0A0P1AVU0</accession>
<dbReference type="RefSeq" id="XP_024581088.1">
    <property type="nucleotide sequence ID" value="XM_024730852.1"/>
</dbReference>
<organism evidence="1 2">
    <name type="scientific">Plasmopara halstedii</name>
    <name type="common">Downy mildew of sunflower</name>
    <dbReference type="NCBI Taxonomy" id="4781"/>
    <lineage>
        <taxon>Eukaryota</taxon>
        <taxon>Sar</taxon>
        <taxon>Stramenopiles</taxon>
        <taxon>Oomycota</taxon>
        <taxon>Peronosporomycetes</taxon>
        <taxon>Peronosporales</taxon>
        <taxon>Peronosporaceae</taxon>
        <taxon>Plasmopara</taxon>
    </lineage>
</organism>
<proteinExistence type="predicted"/>
<sequence>MRESKVLRDYIVIEYSFDRRVNEPVYRKTIIDRLQVIDMDFQSQSLALYGYGQFYHRVGLCVLAMKT</sequence>
<evidence type="ECO:0000313" key="2">
    <source>
        <dbReference type="Proteomes" id="UP000054928"/>
    </source>
</evidence>